<evidence type="ECO:0000313" key="2">
    <source>
        <dbReference type="EMBL" id="SFM78780.1"/>
    </source>
</evidence>
<evidence type="ECO:0000256" key="1">
    <source>
        <dbReference type="SAM" id="Phobius"/>
    </source>
</evidence>
<organism evidence="2 3">
    <name type="scientific">Flavobacterium succinicans</name>
    <dbReference type="NCBI Taxonomy" id="29536"/>
    <lineage>
        <taxon>Bacteria</taxon>
        <taxon>Pseudomonadati</taxon>
        <taxon>Bacteroidota</taxon>
        <taxon>Flavobacteriia</taxon>
        <taxon>Flavobacteriales</taxon>
        <taxon>Flavobacteriaceae</taxon>
        <taxon>Flavobacterium</taxon>
    </lineage>
</organism>
<keyword evidence="1" id="KW-0472">Membrane</keyword>
<evidence type="ECO:0000313" key="3">
    <source>
        <dbReference type="Proteomes" id="UP000182961"/>
    </source>
</evidence>
<reference evidence="3" key="1">
    <citation type="submission" date="2016-10" db="EMBL/GenBank/DDBJ databases">
        <authorList>
            <person name="Varghese N."/>
            <person name="Submissions S."/>
        </authorList>
    </citation>
    <scope>NUCLEOTIDE SEQUENCE [LARGE SCALE GENOMIC DNA]</scope>
    <source>
        <strain evidence="3">DSM 4002</strain>
    </source>
</reference>
<dbReference type="AlphaFoldDB" id="A0A1I4TQ71"/>
<keyword evidence="1" id="KW-0812">Transmembrane</keyword>
<keyword evidence="3" id="KW-1185">Reference proteome</keyword>
<dbReference type="Proteomes" id="UP000182961">
    <property type="component" value="Unassembled WGS sequence"/>
</dbReference>
<dbReference type="EMBL" id="FOUT01000002">
    <property type="protein sequence ID" value="SFM78780.1"/>
    <property type="molecule type" value="Genomic_DNA"/>
</dbReference>
<gene>
    <name evidence="2" type="ORF">SAMN05444143_102221</name>
</gene>
<sequence>MATNALILFTANSQIILIVLWVNMVTNANFYLLQIRKLNFNVCYLFTKKAHIIFYYDLLTICG</sequence>
<name>A0A1I4TQ71_9FLAO</name>
<protein>
    <submittedName>
        <fullName evidence="2">Uncharacterized protein</fullName>
    </submittedName>
</protein>
<feature type="transmembrane region" description="Helical" evidence="1">
    <location>
        <begin position="6"/>
        <end position="32"/>
    </location>
</feature>
<keyword evidence="1" id="KW-1133">Transmembrane helix</keyword>
<accession>A0A1I4TQ71</accession>
<proteinExistence type="predicted"/>